<sequence>MVTRSLVGPRPRSLLYPQSPQPVVTPAPLVPASQVRQPCLYSTDYHAQSPLRPNWLDIDCITSTKPDPLPPSSEPLHVIWLGTGSRPEEPPQIVRVTSATLKPPQIIDSGSAASASSSGANVDTPRLGTTARDQVSSGVEARAECPSSARDPRFRGPGSASCQLVLPPYTTTIHPSSTPSAALLDTPNTTPPTAYAGTTPCRANAARVSPGCRNGAEGTGTPQAGSSHDNRANCRPAARYPHLLPLFPPSKRRAGSFPTPVSSRTAHAPLSADMEPEGTCATDPHAGQQLTRQPRELSTCHPPPPLPPLFPSRRVVAHADKQPYCSRAACWSPAEHTAYRSAAHARASRASRLAFVDVLNAFDRLPGTLPSHATTPLN</sequence>
<proteinExistence type="predicted"/>
<feature type="compositionally biased region" description="Pro residues" evidence="1">
    <location>
        <begin position="301"/>
        <end position="310"/>
    </location>
</feature>
<evidence type="ECO:0000313" key="3">
    <source>
        <dbReference type="Proteomes" id="UP000663853"/>
    </source>
</evidence>
<evidence type="ECO:0000313" key="2">
    <source>
        <dbReference type="EMBL" id="CAE6440869.1"/>
    </source>
</evidence>
<dbReference type="Proteomes" id="UP000663853">
    <property type="component" value="Unassembled WGS sequence"/>
</dbReference>
<dbReference type="EMBL" id="CAJMXA010000723">
    <property type="protein sequence ID" value="CAE6440869.1"/>
    <property type="molecule type" value="Genomic_DNA"/>
</dbReference>
<evidence type="ECO:0000256" key="1">
    <source>
        <dbReference type="SAM" id="MobiDB-lite"/>
    </source>
</evidence>
<feature type="region of interest" description="Disordered" evidence="1">
    <location>
        <begin position="107"/>
        <end position="157"/>
    </location>
</feature>
<name>A0A8H2Y5J6_9AGAM</name>
<comment type="caution">
    <text evidence="2">The sequence shown here is derived from an EMBL/GenBank/DDBJ whole genome shotgun (WGS) entry which is preliminary data.</text>
</comment>
<feature type="region of interest" description="Disordered" evidence="1">
    <location>
        <begin position="1"/>
        <end position="23"/>
    </location>
</feature>
<feature type="region of interest" description="Disordered" evidence="1">
    <location>
        <begin position="246"/>
        <end position="311"/>
    </location>
</feature>
<feature type="compositionally biased region" description="Low complexity" evidence="1">
    <location>
        <begin position="109"/>
        <end position="120"/>
    </location>
</feature>
<protein>
    <submittedName>
        <fullName evidence="2">Uncharacterized protein</fullName>
    </submittedName>
</protein>
<dbReference type="AlphaFoldDB" id="A0A8H2Y5J6"/>
<gene>
    <name evidence="2" type="ORF">RDB_LOCUS36572</name>
</gene>
<accession>A0A8H2Y5J6</accession>
<organism evidence="2 3">
    <name type="scientific">Rhizoctonia solani</name>
    <dbReference type="NCBI Taxonomy" id="456999"/>
    <lineage>
        <taxon>Eukaryota</taxon>
        <taxon>Fungi</taxon>
        <taxon>Dikarya</taxon>
        <taxon>Basidiomycota</taxon>
        <taxon>Agaricomycotina</taxon>
        <taxon>Agaricomycetes</taxon>
        <taxon>Cantharellales</taxon>
        <taxon>Ceratobasidiaceae</taxon>
        <taxon>Rhizoctonia</taxon>
    </lineage>
</organism>
<reference evidence="2" key="1">
    <citation type="submission" date="2021-01" db="EMBL/GenBank/DDBJ databases">
        <authorList>
            <person name="Kaushik A."/>
        </authorList>
    </citation>
    <scope>NUCLEOTIDE SEQUENCE</scope>
    <source>
        <strain evidence="2">AG6-10EEA</strain>
    </source>
</reference>